<dbReference type="SUPFAM" id="SSF69593">
    <property type="entry name" value="Glycerol-3-phosphate (1)-acyltransferase"/>
    <property type="match status" value="1"/>
</dbReference>
<organism evidence="4 5">
    <name type="scientific">Tsukamurella pulmonis</name>
    <dbReference type="NCBI Taxonomy" id="47312"/>
    <lineage>
        <taxon>Bacteria</taxon>
        <taxon>Bacillati</taxon>
        <taxon>Actinomycetota</taxon>
        <taxon>Actinomycetes</taxon>
        <taxon>Mycobacteriales</taxon>
        <taxon>Tsukamurellaceae</taxon>
        <taxon>Tsukamurella</taxon>
    </lineage>
</organism>
<gene>
    <name evidence="4" type="ORF">SAMN04489765_3554</name>
</gene>
<evidence type="ECO:0000313" key="5">
    <source>
        <dbReference type="Proteomes" id="UP000183053"/>
    </source>
</evidence>
<evidence type="ECO:0000256" key="2">
    <source>
        <dbReference type="ARBA" id="ARBA00023315"/>
    </source>
</evidence>
<dbReference type="PANTHER" id="PTHR10434:SF11">
    <property type="entry name" value="1-ACYL-SN-GLYCEROL-3-PHOSPHATE ACYLTRANSFERASE"/>
    <property type="match status" value="1"/>
</dbReference>
<dbReference type="Proteomes" id="UP000183053">
    <property type="component" value="Unassembled WGS sequence"/>
</dbReference>
<feature type="domain" description="Phospholipid/glycerol acyltransferase" evidence="3">
    <location>
        <begin position="67"/>
        <end position="186"/>
    </location>
</feature>
<evidence type="ECO:0000313" key="4">
    <source>
        <dbReference type="EMBL" id="SDR16365.1"/>
    </source>
</evidence>
<keyword evidence="2 4" id="KW-0012">Acyltransferase</keyword>
<dbReference type="EMBL" id="FNLF01000002">
    <property type="protein sequence ID" value="SDR16365.1"/>
    <property type="molecule type" value="Genomic_DNA"/>
</dbReference>
<evidence type="ECO:0000256" key="1">
    <source>
        <dbReference type="ARBA" id="ARBA00022679"/>
    </source>
</evidence>
<name>A0A1H1GT40_9ACTN</name>
<accession>A0A1H1GT40</accession>
<protein>
    <submittedName>
        <fullName evidence="4">1-acyl-sn-glycerol-3-phosphate acyltransferase</fullName>
    </submittedName>
</protein>
<dbReference type="CDD" id="cd07989">
    <property type="entry name" value="LPLAT_AGPAT-like"/>
    <property type="match status" value="1"/>
</dbReference>
<dbReference type="SMART" id="SM00563">
    <property type="entry name" value="PlsC"/>
    <property type="match status" value="1"/>
</dbReference>
<dbReference type="STRING" id="47312.SAMN04489765_3554"/>
<dbReference type="GO" id="GO:0003841">
    <property type="term" value="F:1-acylglycerol-3-phosphate O-acyltransferase activity"/>
    <property type="evidence" value="ECO:0007669"/>
    <property type="project" value="TreeGrafter"/>
</dbReference>
<evidence type="ECO:0000259" key="3">
    <source>
        <dbReference type="SMART" id="SM00563"/>
    </source>
</evidence>
<dbReference type="GO" id="GO:0006654">
    <property type="term" value="P:phosphatidic acid biosynthetic process"/>
    <property type="evidence" value="ECO:0007669"/>
    <property type="project" value="TreeGrafter"/>
</dbReference>
<sequence length="249" mass="26884">MSGAGARLRESGPPGATKRYIQGMSLSSLRAAFRYRVARHLLIGPALWVWGRPEYTGLENIPRTGPVILAANHLAISDSFYVVQSARRPVSFLAKADYFTEPGLKGRLKKIFFSGMGQIPVDRRGGSVSAPALEAATSIVEGGGAWGIHPEGTRSPDGRLYKGKTGAVRVALATGTPLVPIALARTDHRTRKNFLRSRVAVDVLPPLDLSDASLDDPESIRRATDRLMDVIGERTGQERVPDYAKKGGK</sequence>
<dbReference type="PANTHER" id="PTHR10434">
    <property type="entry name" value="1-ACYL-SN-GLYCEROL-3-PHOSPHATE ACYLTRANSFERASE"/>
    <property type="match status" value="1"/>
</dbReference>
<keyword evidence="1 4" id="KW-0808">Transferase</keyword>
<keyword evidence="5" id="KW-1185">Reference proteome</keyword>
<dbReference type="InterPro" id="IPR002123">
    <property type="entry name" value="Plipid/glycerol_acylTrfase"/>
</dbReference>
<dbReference type="AlphaFoldDB" id="A0A1H1GT40"/>
<dbReference type="GO" id="GO:0005886">
    <property type="term" value="C:plasma membrane"/>
    <property type="evidence" value="ECO:0007669"/>
    <property type="project" value="TreeGrafter"/>
</dbReference>
<reference evidence="5" key="1">
    <citation type="submission" date="2016-10" db="EMBL/GenBank/DDBJ databases">
        <authorList>
            <person name="Varghese N."/>
            <person name="Submissions S."/>
        </authorList>
    </citation>
    <scope>NUCLEOTIDE SEQUENCE [LARGE SCALE GENOMIC DNA]</scope>
    <source>
        <strain evidence="5">DSM 44142</strain>
    </source>
</reference>
<dbReference type="Pfam" id="PF01553">
    <property type="entry name" value="Acyltransferase"/>
    <property type="match status" value="1"/>
</dbReference>
<proteinExistence type="predicted"/>